<dbReference type="PRINTS" id="PR00111">
    <property type="entry name" value="ABHYDROLASE"/>
</dbReference>
<dbReference type="InterPro" id="IPR029058">
    <property type="entry name" value="AB_hydrolase_fold"/>
</dbReference>
<dbReference type="PANTHER" id="PTHR43433">
    <property type="entry name" value="HYDROLASE, ALPHA/BETA FOLD FAMILY PROTEIN"/>
    <property type="match status" value="1"/>
</dbReference>
<evidence type="ECO:0000313" key="3">
    <source>
        <dbReference type="EMBL" id="RIX29097.1"/>
    </source>
</evidence>
<dbReference type="EMBL" id="QXTF01000002">
    <property type="protein sequence ID" value="RIX29097.1"/>
    <property type="molecule type" value="Genomic_DNA"/>
</dbReference>
<feature type="domain" description="AB hydrolase-1" evidence="1">
    <location>
        <begin position="181"/>
        <end position="394"/>
    </location>
</feature>
<dbReference type="Pfam" id="PF13676">
    <property type="entry name" value="TIR_2"/>
    <property type="match status" value="1"/>
</dbReference>
<keyword evidence="3" id="KW-0378">Hydrolase</keyword>
<dbReference type="Gene3D" id="3.40.50.10140">
    <property type="entry name" value="Toll/interleukin-1 receptor homology (TIR) domain"/>
    <property type="match status" value="1"/>
</dbReference>
<dbReference type="InterPro" id="IPR000073">
    <property type="entry name" value="AB_hydrolase_1"/>
</dbReference>
<dbReference type="AlphaFoldDB" id="A0A418PZD8"/>
<dbReference type="Gene3D" id="3.40.50.1820">
    <property type="entry name" value="alpha/beta hydrolase"/>
    <property type="match status" value="1"/>
</dbReference>
<dbReference type="RefSeq" id="WP_119532985.1">
    <property type="nucleotide sequence ID" value="NZ_QXTF01000002.1"/>
</dbReference>
<evidence type="ECO:0000259" key="1">
    <source>
        <dbReference type="Pfam" id="PF00561"/>
    </source>
</evidence>
<evidence type="ECO:0000313" key="4">
    <source>
        <dbReference type="Proteomes" id="UP000285023"/>
    </source>
</evidence>
<dbReference type="Pfam" id="PF00561">
    <property type="entry name" value="Abhydrolase_1"/>
    <property type="match status" value="1"/>
</dbReference>
<dbReference type="InterPro" id="IPR035897">
    <property type="entry name" value="Toll_tir_struct_dom_sf"/>
</dbReference>
<protein>
    <submittedName>
        <fullName evidence="3">Alpha/beta fold hydrolase</fullName>
    </submittedName>
</protein>
<comment type="caution">
    <text evidence="3">The sequence shown here is derived from an EMBL/GenBank/DDBJ whole genome shotgun (WGS) entry which is preliminary data.</text>
</comment>
<dbReference type="SUPFAM" id="SSF53474">
    <property type="entry name" value="alpha/beta-Hydrolases"/>
    <property type="match status" value="1"/>
</dbReference>
<reference evidence="3 4" key="1">
    <citation type="submission" date="2018-09" db="EMBL/GenBank/DDBJ databases">
        <title>Sphingomonas sp. DAC4.</title>
        <authorList>
            <person name="Seo T."/>
        </authorList>
    </citation>
    <scope>NUCLEOTIDE SEQUENCE [LARGE SCALE GENOMIC DNA]</scope>
    <source>
        <strain evidence="3 4">DAC4</strain>
    </source>
</reference>
<dbReference type="InterPro" id="IPR050471">
    <property type="entry name" value="AB_hydrolase"/>
</dbReference>
<proteinExistence type="predicted"/>
<keyword evidence="4" id="KW-1185">Reference proteome</keyword>
<accession>A0A418PZD8</accession>
<feature type="domain" description="TIR" evidence="2">
    <location>
        <begin position="5"/>
        <end position="108"/>
    </location>
</feature>
<dbReference type="Proteomes" id="UP000285023">
    <property type="component" value="Unassembled WGS sequence"/>
</dbReference>
<dbReference type="PANTHER" id="PTHR43433:SF8">
    <property type="entry name" value="BIFUNCTIONAL LIPASE_ADENYLATE CYCLASE LIPJ"/>
    <property type="match status" value="1"/>
</dbReference>
<dbReference type="GO" id="GO:0016787">
    <property type="term" value="F:hydrolase activity"/>
    <property type="evidence" value="ECO:0007669"/>
    <property type="project" value="UniProtKB-KW"/>
</dbReference>
<dbReference type="InterPro" id="IPR000157">
    <property type="entry name" value="TIR_dom"/>
</dbReference>
<dbReference type="OrthoDB" id="27092at2"/>
<gene>
    <name evidence="3" type="ORF">D3M59_07165</name>
</gene>
<organism evidence="3 4">
    <name type="scientific">Sphingomonas edaphi</name>
    <dbReference type="NCBI Taxonomy" id="2315689"/>
    <lineage>
        <taxon>Bacteria</taxon>
        <taxon>Pseudomonadati</taxon>
        <taxon>Pseudomonadota</taxon>
        <taxon>Alphaproteobacteria</taxon>
        <taxon>Sphingomonadales</taxon>
        <taxon>Sphingomonadaceae</taxon>
        <taxon>Sphingomonas</taxon>
    </lineage>
</organism>
<sequence length="415" mass="46235">MGNLFLSYARDDRPVADRLGVALEAAGHRVWWDRQLSGGSQFSTAIEQELDRADHVLVLWSRDAVQSPWVRDEAAYARDAGKLIPLTLDGGPSPLGFRQFHTVDASNWVNGSNPGLPDGLEQALGTAPAADASERPKQRVQFCRTSDGVTLAYSKVGSGTPLLKSANWLNHLEYEWGNPLWRHWIDEFSECHTLVRYDERCNGMSDWDAPTLSFSLLVEDLLTVADAAGLQQFDLLAISQGCPVAVAFAVRYPERVRRLVMINGFAAGWAHSRDPEQRAQWDALATLARTGWGKDNAVFRQTFTNLFFPEATAQQSAWWNELQKLSASPKNAERLMRLFGEIDVGDLLPQVRAPTLVLHCQNDQLVPLEAGRLMASRIPDAQFVALDSHNHLVLQNEPAWLRLVAEVTAFLCDQP</sequence>
<name>A0A418PZD8_9SPHN</name>
<evidence type="ECO:0000259" key="2">
    <source>
        <dbReference type="Pfam" id="PF13676"/>
    </source>
</evidence>
<dbReference type="SUPFAM" id="SSF52200">
    <property type="entry name" value="Toll/Interleukin receptor TIR domain"/>
    <property type="match status" value="1"/>
</dbReference>
<dbReference type="GO" id="GO:0007165">
    <property type="term" value="P:signal transduction"/>
    <property type="evidence" value="ECO:0007669"/>
    <property type="project" value="InterPro"/>
</dbReference>